<keyword evidence="2" id="KW-0732">Signal</keyword>
<gene>
    <name evidence="4" type="primary">11418585</name>
    <name evidence="3" type="ordered locus">MTR_4g124400</name>
</gene>
<feature type="chain" id="PRO_5014573093" evidence="2">
    <location>
        <begin position="18"/>
        <end position="206"/>
    </location>
</feature>
<accession>G7JR51</accession>
<feature type="signal peptide" evidence="2">
    <location>
        <begin position="1"/>
        <end position="17"/>
    </location>
</feature>
<keyword evidence="5" id="KW-1185">Reference proteome</keyword>
<dbReference type="EMBL" id="CM001220">
    <property type="protein sequence ID" value="AES92118.2"/>
    <property type="molecule type" value="Genomic_DNA"/>
</dbReference>
<evidence type="ECO:0000256" key="2">
    <source>
        <dbReference type="SAM" id="SignalP"/>
    </source>
</evidence>
<protein>
    <submittedName>
        <fullName evidence="3">Pollen Ole e I family allergen</fullName>
    </submittedName>
</protein>
<evidence type="ECO:0000313" key="5">
    <source>
        <dbReference type="Proteomes" id="UP000002051"/>
    </source>
</evidence>
<dbReference type="Proteomes" id="UP000002051">
    <property type="component" value="Chromosome 4"/>
</dbReference>
<evidence type="ECO:0000313" key="4">
    <source>
        <dbReference type="EnsemblPlants" id="AES92118"/>
    </source>
</evidence>
<evidence type="ECO:0000313" key="3">
    <source>
        <dbReference type="EMBL" id="AES92118.2"/>
    </source>
</evidence>
<reference evidence="4" key="3">
    <citation type="submission" date="2015-04" db="UniProtKB">
        <authorList>
            <consortium name="EnsemblPlants"/>
        </authorList>
    </citation>
    <scope>IDENTIFICATION</scope>
    <source>
        <strain evidence="4">cv. Jemalong A17</strain>
    </source>
</reference>
<feature type="compositionally biased region" description="Basic residues" evidence="1">
    <location>
        <begin position="109"/>
        <end position="119"/>
    </location>
</feature>
<dbReference type="PaxDb" id="3880-AES92118"/>
<dbReference type="AlphaFoldDB" id="G7JR51"/>
<sequence>MFKTIAMLLLLLQLTSSFIAFAQELYSGHPAYPPHAPAPLHPPANAPHHHHHHHNPSPTPPPFPHTSLHPPTKSSVHPRANTPHHYHSSSSAPTNVHTPVHPHPTYKPPAHHHHHHHPPAHAPAVNTLVVPTNPPLHTIVPSKPPTPNHHHPPAPARVRTPVVPTHPQLHPTPCPRSFNVVQGIVHVKSCEYDGLNSLLGATKLLG</sequence>
<feature type="compositionally biased region" description="Pro residues" evidence="1">
    <location>
        <begin position="33"/>
        <end position="45"/>
    </location>
</feature>
<reference evidence="3 5" key="2">
    <citation type="journal article" date="2014" name="BMC Genomics">
        <title>An improved genome release (version Mt4.0) for the model legume Medicago truncatula.</title>
        <authorList>
            <person name="Tang H."/>
            <person name="Krishnakumar V."/>
            <person name="Bidwell S."/>
            <person name="Rosen B."/>
            <person name="Chan A."/>
            <person name="Zhou S."/>
            <person name="Gentzbittel L."/>
            <person name="Childs K.L."/>
            <person name="Yandell M."/>
            <person name="Gundlach H."/>
            <person name="Mayer K.F."/>
            <person name="Schwartz D.C."/>
            <person name="Town C.D."/>
        </authorList>
    </citation>
    <scope>GENOME REANNOTATION</scope>
    <source>
        <strain evidence="4 5">cv. Jemalong A17</strain>
    </source>
</reference>
<organism evidence="3 5">
    <name type="scientific">Medicago truncatula</name>
    <name type="common">Barrel medic</name>
    <name type="synonym">Medicago tribuloides</name>
    <dbReference type="NCBI Taxonomy" id="3880"/>
    <lineage>
        <taxon>Eukaryota</taxon>
        <taxon>Viridiplantae</taxon>
        <taxon>Streptophyta</taxon>
        <taxon>Embryophyta</taxon>
        <taxon>Tracheophyta</taxon>
        <taxon>Spermatophyta</taxon>
        <taxon>Magnoliopsida</taxon>
        <taxon>eudicotyledons</taxon>
        <taxon>Gunneridae</taxon>
        <taxon>Pentapetalae</taxon>
        <taxon>rosids</taxon>
        <taxon>fabids</taxon>
        <taxon>Fabales</taxon>
        <taxon>Fabaceae</taxon>
        <taxon>Papilionoideae</taxon>
        <taxon>50 kb inversion clade</taxon>
        <taxon>NPAAA clade</taxon>
        <taxon>Hologalegina</taxon>
        <taxon>IRL clade</taxon>
        <taxon>Trifolieae</taxon>
        <taxon>Medicago</taxon>
    </lineage>
</organism>
<reference evidence="3 5" key="1">
    <citation type="journal article" date="2011" name="Nature">
        <title>The Medicago genome provides insight into the evolution of rhizobial symbioses.</title>
        <authorList>
            <person name="Young N.D."/>
            <person name="Debelle F."/>
            <person name="Oldroyd G.E."/>
            <person name="Geurts R."/>
            <person name="Cannon S.B."/>
            <person name="Udvardi M.K."/>
            <person name="Benedito V.A."/>
            <person name="Mayer K.F."/>
            <person name="Gouzy J."/>
            <person name="Schoof H."/>
            <person name="Van de Peer Y."/>
            <person name="Proost S."/>
            <person name="Cook D.R."/>
            <person name="Meyers B.C."/>
            <person name="Spannagl M."/>
            <person name="Cheung F."/>
            <person name="De Mita S."/>
            <person name="Krishnakumar V."/>
            <person name="Gundlach H."/>
            <person name="Zhou S."/>
            <person name="Mudge J."/>
            <person name="Bharti A.K."/>
            <person name="Murray J.D."/>
            <person name="Naoumkina M.A."/>
            <person name="Rosen B."/>
            <person name="Silverstein K.A."/>
            <person name="Tang H."/>
            <person name="Rombauts S."/>
            <person name="Zhao P.X."/>
            <person name="Zhou P."/>
            <person name="Barbe V."/>
            <person name="Bardou P."/>
            <person name="Bechner M."/>
            <person name="Bellec A."/>
            <person name="Berger A."/>
            <person name="Berges H."/>
            <person name="Bidwell S."/>
            <person name="Bisseling T."/>
            <person name="Choisne N."/>
            <person name="Couloux A."/>
            <person name="Denny R."/>
            <person name="Deshpande S."/>
            <person name="Dai X."/>
            <person name="Doyle J.J."/>
            <person name="Dudez A.M."/>
            <person name="Farmer A.D."/>
            <person name="Fouteau S."/>
            <person name="Franken C."/>
            <person name="Gibelin C."/>
            <person name="Gish J."/>
            <person name="Goldstein S."/>
            <person name="Gonzalez A.J."/>
            <person name="Green P.J."/>
            <person name="Hallab A."/>
            <person name="Hartog M."/>
            <person name="Hua A."/>
            <person name="Humphray S.J."/>
            <person name="Jeong D.H."/>
            <person name="Jing Y."/>
            <person name="Jocker A."/>
            <person name="Kenton S.M."/>
            <person name="Kim D.J."/>
            <person name="Klee K."/>
            <person name="Lai H."/>
            <person name="Lang C."/>
            <person name="Lin S."/>
            <person name="Macmil S.L."/>
            <person name="Magdelenat G."/>
            <person name="Matthews L."/>
            <person name="McCorrison J."/>
            <person name="Monaghan E.L."/>
            <person name="Mun J.H."/>
            <person name="Najar F.Z."/>
            <person name="Nicholson C."/>
            <person name="Noirot C."/>
            <person name="O'Bleness M."/>
            <person name="Paule C.R."/>
            <person name="Poulain J."/>
            <person name="Prion F."/>
            <person name="Qin B."/>
            <person name="Qu C."/>
            <person name="Retzel E.F."/>
            <person name="Riddle C."/>
            <person name="Sallet E."/>
            <person name="Samain S."/>
            <person name="Samson N."/>
            <person name="Sanders I."/>
            <person name="Saurat O."/>
            <person name="Scarpelli C."/>
            <person name="Schiex T."/>
            <person name="Segurens B."/>
            <person name="Severin A.J."/>
            <person name="Sherrier D.J."/>
            <person name="Shi R."/>
            <person name="Sims S."/>
            <person name="Singer S.R."/>
            <person name="Sinharoy S."/>
            <person name="Sterck L."/>
            <person name="Viollet A."/>
            <person name="Wang B.B."/>
            <person name="Wang K."/>
            <person name="Wang M."/>
            <person name="Wang X."/>
            <person name="Warfsmann J."/>
            <person name="Weissenbach J."/>
            <person name="White D.D."/>
            <person name="White J.D."/>
            <person name="Wiley G.B."/>
            <person name="Wincker P."/>
            <person name="Xing Y."/>
            <person name="Yang L."/>
            <person name="Yao Z."/>
            <person name="Ying F."/>
            <person name="Zhai J."/>
            <person name="Zhou L."/>
            <person name="Zuber A."/>
            <person name="Denarie J."/>
            <person name="Dixon R.A."/>
            <person name="May G.D."/>
            <person name="Schwartz D.C."/>
            <person name="Rogers J."/>
            <person name="Quetier F."/>
            <person name="Town C.D."/>
            <person name="Roe B.A."/>
        </authorList>
    </citation>
    <scope>NUCLEOTIDE SEQUENCE [LARGE SCALE GENOMIC DNA]</scope>
    <source>
        <strain evidence="3">A17</strain>
        <strain evidence="4 5">cv. Jemalong A17</strain>
    </source>
</reference>
<dbReference type="HOGENOM" id="CLU_1333704_0_0_1"/>
<feature type="region of interest" description="Disordered" evidence="1">
    <location>
        <begin position="33"/>
        <end position="125"/>
    </location>
</feature>
<dbReference type="EnsemblPlants" id="AES92118">
    <property type="protein sequence ID" value="AES92118"/>
    <property type="gene ID" value="MTR_4g124400"/>
</dbReference>
<proteinExistence type="predicted"/>
<evidence type="ECO:0000256" key="1">
    <source>
        <dbReference type="SAM" id="MobiDB-lite"/>
    </source>
</evidence>
<name>G7JR51_MEDTR</name>
<accession>A0A0C3X796</accession>
<dbReference type="STRING" id="3880.G7JR51"/>
<dbReference type="KEGG" id="mtr:11418585"/>
<dbReference type="GO" id="GO:0071944">
    <property type="term" value="C:cell periphery"/>
    <property type="evidence" value="ECO:0000318"/>
    <property type="project" value="GO_Central"/>
</dbReference>